<dbReference type="PANTHER" id="PTHR22878:SF66">
    <property type="entry name" value="DYNEIN AXONEMAL HEAVY CHAIN 7"/>
    <property type="match status" value="1"/>
</dbReference>
<gene>
    <name evidence="2" type="ORF">TPSB3V08_LOCUS10239</name>
</gene>
<dbReference type="GO" id="GO:0045505">
    <property type="term" value="F:dynein intermediate chain binding"/>
    <property type="evidence" value="ECO:0007669"/>
    <property type="project" value="InterPro"/>
</dbReference>
<dbReference type="PANTHER" id="PTHR22878">
    <property type="entry name" value="DYNEIN HEAVY CHAIN 6, AXONEMAL-LIKE-RELATED"/>
    <property type="match status" value="1"/>
</dbReference>
<dbReference type="GO" id="GO:0051959">
    <property type="term" value="F:dynein light intermediate chain binding"/>
    <property type="evidence" value="ECO:0007669"/>
    <property type="project" value="InterPro"/>
</dbReference>
<keyword evidence="1" id="KW-0175">Coiled coil</keyword>
<dbReference type="GO" id="GO:0007018">
    <property type="term" value="P:microtubule-based movement"/>
    <property type="evidence" value="ECO:0007669"/>
    <property type="project" value="InterPro"/>
</dbReference>
<name>A0A7R9DL45_TIMPO</name>
<proteinExistence type="predicted"/>
<protein>
    <submittedName>
        <fullName evidence="2">Uncharacterized protein</fullName>
    </submittedName>
</protein>
<sequence>MGMYEMHREDLIRTMVSQAVSLRDQVLTRMALDYQKLCKQLGDDYQSIAAQALTVPANTAELMNFITFVQKVENEIVFVLEDRLRLVCKYMLFLSDYTTFSPAEMKQNSATFQWYSRMASVFEEHRQIVRIKKFEEDLEHYKKQLEEFKSYGDIEELPRYLKKALHLDNRIQQALEKIDQFNSEEVAYKWEQSQYPLRKQLYPEGVCCVNLDEPAFRNLSYTVCQKLDRPEDMSGHVTLYDML</sequence>
<evidence type="ECO:0000256" key="1">
    <source>
        <dbReference type="SAM" id="Coils"/>
    </source>
</evidence>
<dbReference type="AlphaFoldDB" id="A0A7R9DL45"/>
<evidence type="ECO:0000313" key="2">
    <source>
        <dbReference type="EMBL" id="CAD7415303.1"/>
    </source>
</evidence>
<accession>A0A7R9DL45</accession>
<reference evidence="2" key="1">
    <citation type="submission" date="2020-11" db="EMBL/GenBank/DDBJ databases">
        <authorList>
            <person name="Tran Van P."/>
        </authorList>
    </citation>
    <scope>NUCLEOTIDE SEQUENCE</scope>
</reference>
<dbReference type="InterPro" id="IPR026983">
    <property type="entry name" value="DHC"/>
</dbReference>
<feature type="coiled-coil region" evidence="1">
    <location>
        <begin position="131"/>
        <end position="184"/>
    </location>
</feature>
<dbReference type="GO" id="GO:0030286">
    <property type="term" value="C:dynein complex"/>
    <property type="evidence" value="ECO:0007669"/>
    <property type="project" value="InterPro"/>
</dbReference>
<dbReference type="EMBL" id="OD009026">
    <property type="protein sequence ID" value="CAD7415303.1"/>
    <property type="molecule type" value="Genomic_DNA"/>
</dbReference>
<organism evidence="2">
    <name type="scientific">Timema poppense</name>
    <name type="common">Walking stick</name>
    <dbReference type="NCBI Taxonomy" id="170557"/>
    <lineage>
        <taxon>Eukaryota</taxon>
        <taxon>Metazoa</taxon>
        <taxon>Ecdysozoa</taxon>
        <taxon>Arthropoda</taxon>
        <taxon>Hexapoda</taxon>
        <taxon>Insecta</taxon>
        <taxon>Pterygota</taxon>
        <taxon>Neoptera</taxon>
        <taxon>Polyneoptera</taxon>
        <taxon>Phasmatodea</taxon>
        <taxon>Timematodea</taxon>
        <taxon>Timematoidea</taxon>
        <taxon>Timematidae</taxon>
        <taxon>Timema</taxon>
    </lineage>
</organism>